<name>A0A816PD72_9BILA</name>
<dbReference type="PANTHER" id="PTHR45641:SF19">
    <property type="entry name" value="NEPHROCYSTIN-3"/>
    <property type="match status" value="1"/>
</dbReference>
<feature type="repeat" description="TPR" evidence="3">
    <location>
        <begin position="613"/>
        <end position="646"/>
    </location>
</feature>
<reference evidence="5" key="1">
    <citation type="submission" date="2021-02" db="EMBL/GenBank/DDBJ databases">
        <authorList>
            <person name="Nowell W R."/>
        </authorList>
    </citation>
    <scope>NUCLEOTIDE SEQUENCE</scope>
</reference>
<gene>
    <name evidence="5" type="ORF">XDN619_LOCUS7894</name>
</gene>
<accession>A0A816PD72</accession>
<dbReference type="PROSITE" id="PS51996">
    <property type="entry name" value="TR_MART"/>
    <property type="match status" value="1"/>
</dbReference>
<dbReference type="SUPFAM" id="SSF48452">
    <property type="entry name" value="TPR-like"/>
    <property type="match status" value="2"/>
</dbReference>
<dbReference type="PROSITE" id="PS50005">
    <property type="entry name" value="TPR"/>
    <property type="match status" value="1"/>
</dbReference>
<sequence length="701" mass="81236">MCVGTSMPLLDRKSKFLFHSVTAAETHEYSTYLPMSRLYGLDVWGPYLENYPFDERPRSVNKEGIMLVWFDPNIVMDKDQLLKRLRTINDFSLIYSDLDDCMRSSKAMNLDKIIFVTTCDAASQLVQDSSNLNILDSIFIYDAKSTVVPTTLINYAKNQLFNDMIHQLPHDRSAKQQMIDACRNYYRGNSTVLNKIEEFETTYEVDDCIRWYTKDTFVYKLINKALRTKDVEQLYVFRYYITDLSKSLNREFHRLRTMTNSLTVYRGATMSSDEFHELKSSVGLLISTNSYFSTSRSRSIAEIYTGSNDSAIKGVLFEIECDLCKNIVVADVSSSSEIYDELECLFDLGSTFEIISIEPNNQYSSYYVVKLRATDEQRSILDDFIRQSRKDVEDESLPVVFGALLNNMGLYAKSIRYFKNLLQNYSDKNVSRIHFHLADAYDNDEKYDLALQHLEISYKIIKNRTSKGGRKQITYVWLYKGIVLNHMKRFKQSLFYSNKALKSLKQIYGHINHRDIASCLFSIGQSYFGLSNFGCDKSISAQNYLRKSLGYQRQVLTMQQACLPADHSDIAITLGELSNLFYFTQEYDASLKVNKMSLDIQQRYLPSNHLAISTSLRNVATIYYELGDLDNALDYFQQCLTIQQDRLPLDHIEIARTERNIAQIFGDKGETDKALQHLREGLPLDWFDENTMKNLYDPLNM</sequence>
<dbReference type="Pfam" id="PF13424">
    <property type="entry name" value="TPR_12"/>
    <property type="match status" value="1"/>
</dbReference>
<dbReference type="Gene3D" id="3.90.176.10">
    <property type="entry name" value="Toxin ADP-ribosyltransferase, Chain A, domain 1"/>
    <property type="match status" value="1"/>
</dbReference>
<evidence type="ECO:0000256" key="2">
    <source>
        <dbReference type="ARBA" id="ARBA00022803"/>
    </source>
</evidence>
<keyword evidence="2 3" id="KW-0802">TPR repeat</keyword>
<dbReference type="SMART" id="SM00028">
    <property type="entry name" value="TPR"/>
    <property type="match status" value="4"/>
</dbReference>
<dbReference type="PANTHER" id="PTHR45641">
    <property type="entry name" value="TETRATRICOPEPTIDE REPEAT PROTEIN (AFU_ORTHOLOGUE AFUA_6G03870)"/>
    <property type="match status" value="1"/>
</dbReference>
<comment type="caution">
    <text evidence="5">The sequence shown here is derived from an EMBL/GenBank/DDBJ whole genome shotgun (WGS) entry which is preliminary data.</text>
</comment>
<protein>
    <recommendedName>
        <fullName evidence="4">ADP ribosyltransferase domain-containing protein</fullName>
    </recommendedName>
</protein>
<dbReference type="SUPFAM" id="SSF56399">
    <property type="entry name" value="ADP-ribosylation"/>
    <property type="match status" value="1"/>
</dbReference>
<dbReference type="Proteomes" id="UP000663887">
    <property type="component" value="Unassembled WGS sequence"/>
</dbReference>
<dbReference type="Pfam" id="PF03496">
    <property type="entry name" value="ADPrib_exo_Tox"/>
    <property type="match status" value="1"/>
</dbReference>
<evidence type="ECO:0000313" key="5">
    <source>
        <dbReference type="EMBL" id="CAF2047489.1"/>
    </source>
</evidence>
<evidence type="ECO:0000256" key="1">
    <source>
        <dbReference type="ARBA" id="ARBA00022737"/>
    </source>
</evidence>
<organism evidence="5 6">
    <name type="scientific">Rotaria magnacalcarata</name>
    <dbReference type="NCBI Taxonomy" id="392030"/>
    <lineage>
        <taxon>Eukaryota</taxon>
        <taxon>Metazoa</taxon>
        <taxon>Spiralia</taxon>
        <taxon>Gnathifera</taxon>
        <taxon>Rotifera</taxon>
        <taxon>Eurotatoria</taxon>
        <taxon>Bdelloidea</taxon>
        <taxon>Philodinida</taxon>
        <taxon>Philodinidae</taxon>
        <taxon>Rotaria</taxon>
    </lineage>
</organism>
<dbReference type="InterPro" id="IPR011990">
    <property type="entry name" value="TPR-like_helical_dom_sf"/>
</dbReference>
<evidence type="ECO:0000256" key="3">
    <source>
        <dbReference type="PROSITE-ProRule" id="PRU00339"/>
    </source>
</evidence>
<dbReference type="InterPro" id="IPR003540">
    <property type="entry name" value="ADP-ribosyltransferase"/>
</dbReference>
<dbReference type="InterPro" id="IPR019734">
    <property type="entry name" value="TPR_rpt"/>
</dbReference>
<evidence type="ECO:0000313" key="6">
    <source>
        <dbReference type="Proteomes" id="UP000663887"/>
    </source>
</evidence>
<dbReference type="AlphaFoldDB" id="A0A816PD72"/>
<proteinExistence type="predicted"/>
<feature type="domain" description="ADP ribosyltransferase" evidence="4">
    <location>
        <begin position="207"/>
        <end position="362"/>
    </location>
</feature>
<dbReference type="Gene3D" id="1.25.40.10">
    <property type="entry name" value="Tetratricopeptide repeat domain"/>
    <property type="match status" value="2"/>
</dbReference>
<evidence type="ECO:0000259" key="4">
    <source>
        <dbReference type="Pfam" id="PF03496"/>
    </source>
</evidence>
<keyword evidence="1" id="KW-0677">Repeat</keyword>
<dbReference type="GO" id="GO:0005576">
    <property type="term" value="C:extracellular region"/>
    <property type="evidence" value="ECO:0007669"/>
    <property type="project" value="InterPro"/>
</dbReference>
<dbReference type="EMBL" id="CAJNRG010002433">
    <property type="protein sequence ID" value="CAF2047489.1"/>
    <property type="molecule type" value="Genomic_DNA"/>
</dbReference>